<gene>
    <name evidence="8" type="primary">gltP</name>
    <name evidence="8" type="ORF">GCM10008101_01800</name>
</gene>
<evidence type="ECO:0000256" key="1">
    <source>
        <dbReference type="ARBA" id="ARBA00004651"/>
    </source>
</evidence>
<feature type="transmembrane region" description="Helical" evidence="7">
    <location>
        <begin position="174"/>
        <end position="192"/>
    </location>
</feature>
<comment type="caution">
    <text evidence="8">The sequence shown here is derived from an EMBL/GenBank/DDBJ whole genome shotgun (WGS) entry which is preliminary data.</text>
</comment>
<keyword evidence="4 7" id="KW-0812">Transmembrane</keyword>
<evidence type="ECO:0000313" key="8">
    <source>
        <dbReference type="EMBL" id="GGZ52377.1"/>
    </source>
</evidence>
<feature type="transmembrane region" description="Helical" evidence="7">
    <location>
        <begin position="21"/>
        <end position="40"/>
    </location>
</feature>
<dbReference type="EMBL" id="BMXY01000001">
    <property type="protein sequence ID" value="GGZ52377.1"/>
    <property type="molecule type" value="Genomic_DNA"/>
</dbReference>
<dbReference type="PANTHER" id="PTHR42865:SF7">
    <property type="entry name" value="PROTON_GLUTAMATE-ASPARTATE SYMPORTER"/>
    <property type="match status" value="1"/>
</dbReference>
<name>A0ABQ3BNY6_9GAMM</name>
<comment type="subcellular location">
    <subcellularLocation>
        <location evidence="1">Cell membrane</location>
        <topology evidence="1">Multi-pass membrane protein</topology>
    </subcellularLocation>
</comment>
<feature type="transmembrane region" description="Helical" evidence="7">
    <location>
        <begin position="382"/>
        <end position="402"/>
    </location>
</feature>
<keyword evidence="9" id="KW-1185">Reference proteome</keyword>
<keyword evidence="3" id="KW-1003">Cell membrane</keyword>
<dbReference type="Proteomes" id="UP000643403">
    <property type="component" value="Unassembled WGS sequence"/>
</dbReference>
<dbReference type="Gene3D" id="1.10.3860.10">
    <property type="entry name" value="Sodium:dicarboxylate symporter"/>
    <property type="match status" value="1"/>
</dbReference>
<feature type="transmembrane region" description="Helical" evidence="7">
    <location>
        <begin position="358"/>
        <end position="376"/>
    </location>
</feature>
<dbReference type="InterPro" id="IPR001991">
    <property type="entry name" value="Na-dicarboxylate_symporter"/>
</dbReference>
<feature type="transmembrane region" description="Helical" evidence="7">
    <location>
        <begin position="60"/>
        <end position="85"/>
    </location>
</feature>
<evidence type="ECO:0000256" key="3">
    <source>
        <dbReference type="ARBA" id="ARBA00022475"/>
    </source>
</evidence>
<dbReference type="SUPFAM" id="SSF118215">
    <property type="entry name" value="Proton glutamate symport protein"/>
    <property type="match status" value="1"/>
</dbReference>
<accession>A0ABQ3BNY6</accession>
<feature type="transmembrane region" description="Helical" evidence="7">
    <location>
        <begin position="97"/>
        <end position="119"/>
    </location>
</feature>
<reference evidence="9" key="1">
    <citation type="journal article" date="2019" name="Int. J. Syst. Evol. Microbiol.">
        <title>The Global Catalogue of Microorganisms (GCM) 10K type strain sequencing project: providing services to taxonomists for standard genome sequencing and annotation.</title>
        <authorList>
            <consortium name="The Broad Institute Genomics Platform"/>
            <consortium name="The Broad Institute Genome Sequencing Center for Infectious Disease"/>
            <person name="Wu L."/>
            <person name="Ma J."/>
        </authorList>
    </citation>
    <scope>NUCLEOTIDE SEQUENCE [LARGE SCALE GENOMIC DNA]</scope>
    <source>
        <strain evidence="9">KCTC 22558</strain>
    </source>
</reference>
<dbReference type="InterPro" id="IPR036458">
    <property type="entry name" value="Na:dicarbo_symporter_sf"/>
</dbReference>
<evidence type="ECO:0000313" key="9">
    <source>
        <dbReference type="Proteomes" id="UP000643403"/>
    </source>
</evidence>
<evidence type="ECO:0000256" key="7">
    <source>
        <dbReference type="SAM" id="Phobius"/>
    </source>
</evidence>
<keyword evidence="6 7" id="KW-0472">Membrane</keyword>
<keyword evidence="5 7" id="KW-1133">Transmembrane helix</keyword>
<evidence type="ECO:0000256" key="5">
    <source>
        <dbReference type="ARBA" id="ARBA00022989"/>
    </source>
</evidence>
<proteinExistence type="predicted"/>
<evidence type="ECO:0000256" key="2">
    <source>
        <dbReference type="ARBA" id="ARBA00022448"/>
    </source>
</evidence>
<evidence type="ECO:0000256" key="4">
    <source>
        <dbReference type="ARBA" id="ARBA00022692"/>
    </source>
</evidence>
<feature type="transmembrane region" description="Helical" evidence="7">
    <location>
        <begin position="245"/>
        <end position="271"/>
    </location>
</feature>
<dbReference type="PANTHER" id="PTHR42865">
    <property type="entry name" value="PROTON/GLUTAMATE-ASPARTATE SYMPORTER"/>
    <property type="match status" value="1"/>
</dbReference>
<dbReference type="RefSeq" id="WP_229790614.1">
    <property type="nucleotide sequence ID" value="NZ_BMXY01000001.1"/>
</dbReference>
<feature type="transmembrane region" description="Helical" evidence="7">
    <location>
        <begin position="213"/>
        <end position="239"/>
    </location>
</feature>
<evidence type="ECO:0000256" key="6">
    <source>
        <dbReference type="ARBA" id="ARBA00023136"/>
    </source>
</evidence>
<sequence length="440" mass="46158">MSDATTTHADGRRRMPLHWKMAIGFGLGLLLGLVAHYGAGADATWVQMLTKYVTQPAGTLFLKLIFMLVLPLLFSALVVGVAEMGDVRALGRVGWKTLAYTVVVSAIAVVIGLLLVNWLQPGAGVDREVAARMLAEGSERASAIVGSTGTSPTGLDMLLGIVPDNVIKAAADNTILAVMFFALMLGIGLVLTRSEAADALKRGIEGLFDVSMTLIGLVIRLAPYAVFCFMFNLAALFGWDLLARLGAYVGVVVLALALHMFVTYSLALKFVGGYSPVRFFRASQEAMVMAFSTASSNATLPTALRVAEHRLGLPPRISRFVLTVGATANQNGTALFEGVTVLFLAQFFGVELTLMQQATVMFVCILGGIGTAGVPAGSLPVVALICAMVGVDPMGIGLILGVDRFLDMCRTTLNVTGDLVAATVVSKGEIVEPAAADTAA</sequence>
<dbReference type="PRINTS" id="PR00173">
    <property type="entry name" value="EDTRNSPORT"/>
</dbReference>
<organism evidence="8 9">
    <name type="scientific">Cognatilysobacter xinjiangensis</name>
    <dbReference type="NCBI Taxonomy" id="546892"/>
    <lineage>
        <taxon>Bacteria</taxon>
        <taxon>Pseudomonadati</taxon>
        <taxon>Pseudomonadota</taxon>
        <taxon>Gammaproteobacteria</taxon>
        <taxon>Lysobacterales</taxon>
        <taxon>Lysobacteraceae</taxon>
        <taxon>Cognatilysobacter</taxon>
    </lineage>
</organism>
<keyword evidence="2" id="KW-0813">Transport</keyword>
<dbReference type="Pfam" id="PF00375">
    <property type="entry name" value="SDF"/>
    <property type="match status" value="1"/>
</dbReference>
<protein>
    <submittedName>
        <fullName evidence="8">Proton glutamate symport protein</fullName>
    </submittedName>
</protein>